<dbReference type="HAMAP" id="MF_01161">
    <property type="entry name" value="tRNA_Ile_lys_synt"/>
    <property type="match status" value="1"/>
</dbReference>
<evidence type="ECO:0000256" key="3">
    <source>
        <dbReference type="ARBA" id="ARBA00022598"/>
    </source>
</evidence>
<evidence type="ECO:0000313" key="10">
    <source>
        <dbReference type="EMBL" id="TXF11062.1"/>
    </source>
</evidence>
<dbReference type="NCBIfam" id="TIGR02432">
    <property type="entry name" value="lysidine_TilS_N"/>
    <property type="match status" value="1"/>
</dbReference>
<dbReference type="PANTHER" id="PTHR43033:SF1">
    <property type="entry name" value="TRNA(ILE)-LYSIDINE SYNTHASE-RELATED"/>
    <property type="match status" value="1"/>
</dbReference>
<keyword evidence="5 8" id="KW-0547">Nucleotide-binding</keyword>
<evidence type="ECO:0000259" key="9">
    <source>
        <dbReference type="SMART" id="SM00977"/>
    </source>
</evidence>
<comment type="subcellular location">
    <subcellularLocation>
        <location evidence="1 8">Cytoplasm</location>
    </subcellularLocation>
</comment>
<comment type="caution">
    <text evidence="10">The sequence shown here is derived from an EMBL/GenBank/DDBJ whole genome shotgun (WGS) entry which is preliminary data.</text>
</comment>
<dbReference type="InParanoid" id="A0A5C7EGH1"/>
<keyword evidence="11" id="KW-1185">Reference proteome</keyword>
<dbReference type="FunCoup" id="A0A5C7EGH1">
    <property type="interactions" value="336"/>
</dbReference>
<dbReference type="InterPro" id="IPR012796">
    <property type="entry name" value="Lysidine-tRNA-synth_C"/>
</dbReference>
<keyword evidence="6 8" id="KW-0067">ATP-binding</keyword>
<evidence type="ECO:0000313" key="11">
    <source>
        <dbReference type="Proteomes" id="UP000321201"/>
    </source>
</evidence>
<evidence type="ECO:0000256" key="4">
    <source>
        <dbReference type="ARBA" id="ARBA00022694"/>
    </source>
</evidence>
<dbReference type="GO" id="GO:0032267">
    <property type="term" value="F:tRNA(Ile)-lysidine synthase activity"/>
    <property type="evidence" value="ECO:0007669"/>
    <property type="project" value="UniProtKB-EC"/>
</dbReference>
<organism evidence="10 11">
    <name type="scientific">Pelomicrobium methylotrophicum</name>
    <dbReference type="NCBI Taxonomy" id="2602750"/>
    <lineage>
        <taxon>Bacteria</taxon>
        <taxon>Pseudomonadati</taxon>
        <taxon>Pseudomonadota</taxon>
        <taxon>Hydrogenophilia</taxon>
        <taxon>Hydrogenophilia incertae sedis</taxon>
        <taxon>Pelomicrobium</taxon>
    </lineage>
</organism>
<dbReference type="SUPFAM" id="SSF82829">
    <property type="entry name" value="MesJ substrate recognition domain-like"/>
    <property type="match status" value="1"/>
</dbReference>
<comment type="function">
    <text evidence="8">Ligates lysine onto the cytidine present at position 34 of the AUA codon-specific tRNA(Ile) that contains the anticodon CAU, in an ATP-dependent manner. Cytidine is converted to lysidine, thus changing the amino acid specificity of the tRNA from methionine to isoleucine.</text>
</comment>
<dbReference type="InterPro" id="IPR011063">
    <property type="entry name" value="TilS/TtcA_N"/>
</dbReference>
<feature type="domain" description="Lysidine-tRNA(Ile) synthetase C-terminal" evidence="9">
    <location>
        <begin position="373"/>
        <end position="446"/>
    </location>
</feature>
<protein>
    <recommendedName>
        <fullName evidence="8">tRNA(Ile)-lysidine synthase</fullName>
        <ecNumber evidence="8">6.3.4.19</ecNumber>
    </recommendedName>
    <alternativeName>
        <fullName evidence="8">tRNA(Ile)-2-lysyl-cytidine synthase</fullName>
    </alternativeName>
    <alternativeName>
        <fullName evidence="8">tRNA(Ile)-lysidine synthetase</fullName>
    </alternativeName>
</protein>
<comment type="catalytic activity">
    <reaction evidence="7 8">
        <text>cytidine(34) in tRNA(Ile2) + L-lysine + ATP = lysidine(34) in tRNA(Ile2) + AMP + diphosphate + H(+)</text>
        <dbReference type="Rhea" id="RHEA:43744"/>
        <dbReference type="Rhea" id="RHEA-COMP:10625"/>
        <dbReference type="Rhea" id="RHEA-COMP:10670"/>
        <dbReference type="ChEBI" id="CHEBI:15378"/>
        <dbReference type="ChEBI" id="CHEBI:30616"/>
        <dbReference type="ChEBI" id="CHEBI:32551"/>
        <dbReference type="ChEBI" id="CHEBI:33019"/>
        <dbReference type="ChEBI" id="CHEBI:82748"/>
        <dbReference type="ChEBI" id="CHEBI:83665"/>
        <dbReference type="ChEBI" id="CHEBI:456215"/>
        <dbReference type="EC" id="6.3.4.19"/>
    </reaction>
</comment>
<dbReference type="AlphaFoldDB" id="A0A5C7EGH1"/>
<dbReference type="GO" id="GO:0005737">
    <property type="term" value="C:cytoplasm"/>
    <property type="evidence" value="ECO:0007669"/>
    <property type="project" value="UniProtKB-SubCell"/>
</dbReference>
<evidence type="ECO:0000256" key="8">
    <source>
        <dbReference type="HAMAP-Rule" id="MF_01161"/>
    </source>
</evidence>
<dbReference type="EC" id="6.3.4.19" evidence="8"/>
<evidence type="ECO:0000256" key="6">
    <source>
        <dbReference type="ARBA" id="ARBA00022840"/>
    </source>
</evidence>
<dbReference type="Gene3D" id="3.40.50.620">
    <property type="entry name" value="HUPs"/>
    <property type="match status" value="1"/>
</dbReference>
<dbReference type="Pfam" id="PF09179">
    <property type="entry name" value="TilS"/>
    <property type="match status" value="1"/>
</dbReference>
<evidence type="ECO:0000256" key="5">
    <source>
        <dbReference type="ARBA" id="ARBA00022741"/>
    </source>
</evidence>
<name>A0A5C7EGH1_9PROT</name>
<dbReference type="SMART" id="SM00977">
    <property type="entry name" value="TilS_C"/>
    <property type="match status" value="1"/>
</dbReference>
<comment type="similarity">
    <text evidence="8">Belongs to the tRNA(Ile)-lysidine synthase family.</text>
</comment>
<dbReference type="Pfam" id="PF11734">
    <property type="entry name" value="TilS_C"/>
    <property type="match status" value="1"/>
</dbReference>
<evidence type="ECO:0000256" key="1">
    <source>
        <dbReference type="ARBA" id="ARBA00004496"/>
    </source>
</evidence>
<keyword evidence="4 8" id="KW-0819">tRNA processing</keyword>
<dbReference type="Gene3D" id="1.20.59.20">
    <property type="match status" value="1"/>
</dbReference>
<dbReference type="GO" id="GO:0005524">
    <property type="term" value="F:ATP binding"/>
    <property type="evidence" value="ECO:0007669"/>
    <property type="project" value="UniProtKB-UniRule"/>
</dbReference>
<dbReference type="SUPFAM" id="SSF52402">
    <property type="entry name" value="Adenine nucleotide alpha hydrolases-like"/>
    <property type="match status" value="1"/>
</dbReference>
<dbReference type="InterPro" id="IPR012795">
    <property type="entry name" value="tRNA_Ile_lys_synt_N"/>
</dbReference>
<dbReference type="InterPro" id="IPR015262">
    <property type="entry name" value="tRNA_Ile_lys_synt_subst-bd"/>
</dbReference>
<reference evidence="10 11" key="1">
    <citation type="submission" date="2019-08" db="EMBL/GenBank/DDBJ databases">
        <title>Pelomicrobium methylotrophicum gen. nov., sp. nov. a moderately thermophilic, facultatively anaerobic, lithoautotrophic and methylotrophic bacterium isolated from a terrestrial mud volcano.</title>
        <authorList>
            <person name="Slobodkina G.B."/>
            <person name="Merkel A.Y."/>
            <person name="Slobodkin A.I."/>
        </authorList>
    </citation>
    <scope>NUCLEOTIDE SEQUENCE [LARGE SCALE GENOMIC DNA]</scope>
    <source>
        <strain evidence="10 11">SM250</strain>
    </source>
</reference>
<dbReference type="CDD" id="cd01992">
    <property type="entry name" value="TilS_N"/>
    <property type="match status" value="1"/>
</dbReference>
<accession>A0A5C7EGH1</accession>
<dbReference type="NCBIfam" id="TIGR02433">
    <property type="entry name" value="lysidine_TilS_C"/>
    <property type="match status" value="1"/>
</dbReference>
<feature type="binding site" evidence="8">
    <location>
        <begin position="34"/>
        <end position="39"/>
    </location>
    <ligand>
        <name>ATP</name>
        <dbReference type="ChEBI" id="CHEBI:30616"/>
    </ligand>
</feature>
<sequence>MASSRKWRPDPLDAARAALARHAAPGSRLALGLSGGLDSVVLLDILCTLAGPLRFHLSAIHVHHGLSPRADEWAQFCAELCRARGVELTTAKVAVDPASGQGLEAAAREARYRAFAQVDADYVVLAHHRDDQAETLLLQLLRGAGPAGLAAMPVAGAPRPCAGPRLLRPLLAVPRSALEDYAQARALAWVEDDSNADLHRDRNFVRHRVVPLLEEHFPGARETLARACALQAEAARLQEALARVDGAGAVGPERLCLGRLRELDAARARNLLRHFLAWHGVPPLSARRLEEALRQLLEARRDAAVAVPLDGRQLRRYRDTAWLVTPVPLPAGTQTGIQWRGERWLPLPWGGVIELEPTKGVGISAARLRQGAVMVRLRQGGERLQPDCRRPRRTLKNLLQEACIPPWERDGLPLLTCDGEVVWVPGLGVDCRYRCSPWEDGVNPRWVRS</sequence>
<dbReference type="Pfam" id="PF01171">
    <property type="entry name" value="ATP_bind_3"/>
    <property type="match status" value="1"/>
</dbReference>
<dbReference type="Proteomes" id="UP000321201">
    <property type="component" value="Unassembled WGS sequence"/>
</dbReference>
<dbReference type="EMBL" id="VPFL01000017">
    <property type="protein sequence ID" value="TXF11062.1"/>
    <property type="molecule type" value="Genomic_DNA"/>
</dbReference>
<dbReference type="InterPro" id="IPR012094">
    <property type="entry name" value="tRNA_Ile_lys_synt"/>
</dbReference>
<evidence type="ECO:0000256" key="2">
    <source>
        <dbReference type="ARBA" id="ARBA00022490"/>
    </source>
</evidence>
<dbReference type="OrthoDB" id="9807403at2"/>
<proteinExistence type="inferred from homology"/>
<dbReference type="InterPro" id="IPR014729">
    <property type="entry name" value="Rossmann-like_a/b/a_fold"/>
</dbReference>
<keyword evidence="3 8" id="KW-0436">Ligase</keyword>
<gene>
    <name evidence="8 10" type="primary">tilS</name>
    <name evidence="10" type="ORF">FR698_12085</name>
</gene>
<comment type="domain">
    <text evidence="8">The N-terminal region contains the highly conserved SGGXDS motif, predicted to be a P-loop motif involved in ATP binding.</text>
</comment>
<dbReference type="SUPFAM" id="SSF56037">
    <property type="entry name" value="PheT/TilS domain"/>
    <property type="match status" value="1"/>
</dbReference>
<dbReference type="RefSeq" id="WP_147800453.1">
    <property type="nucleotide sequence ID" value="NZ_VPFL01000017.1"/>
</dbReference>
<dbReference type="GO" id="GO:0006400">
    <property type="term" value="P:tRNA modification"/>
    <property type="evidence" value="ECO:0007669"/>
    <property type="project" value="UniProtKB-UniRule"/>
</dbReference>
<dbReference type="PANTHER" id="PTHR43033">
    <property type="entry name" value="TRNA(ILE)-LYSIDINE SYNTHASE-RELATED"/>
    <property type="match status" value="1"/>
</dbReference>
<keyword evidence="2 8" id="KW-0963">Cytoplasm</keyword>
<evidence type="ECO:0000256" key="7">
    <source>
        <dbReference type="ARBA" id="ARBA00048539"/>
    </source>
</evidence>